<dbReference type="UniPathway" id="UPA00393"/>
<reference evidence="8 9" key="1">
    <citation type="submission" date="2019-04" db="EMBL/GenBank/DDBJ databases">
        <title>Complete genome sequence of Arthrobacter sp. ZXY-2 associated with effective atrazine degradation and salt adaptation.</title>
        <authorList>
            <person name="Zhao X."/>
        </authorList>
    </citation>
    <scope>NUCLEOTIDE SEQUENCE [LARGE SCALE GENOMIC DNA]</scope>
    <source>
        <strain evidence="9">ZP60</strain>
    </source>
</reference>
<feature type="domain" description="DUF5591" evidence="7">
    <location>
        <begin position="283"/>
        <end position="433"/>
    </location>
</feature>
<dbReference type="PANTHER" id="PTHR46499:SF2">
    <property type="entry name" value="ARCHAEOSINE SYNTHASE"/>
    <property type="match status" value="1"/>
</dbReference>
<feature type="domain" description="tRNA-guanine(15) transglycosylase-like" evidence="5">
    <location>
        <begin position="96"/>
        <end position="240"/>
    </location>
</feature>
<dbReference type="RefSeq" id="WP_015762400.1">
    <property type="nucleotide sequence ID" value="NZ_CP039375.1"/>
</dbReference>
<gene>
    <name evidence="8" type="ORF">E5139_10320</name>
</gene>
<comment type="pathway">
    <text evidence="1">tRNA modification; archaeosine-tRNA biosynthesis.</text>
</comment>
<dbReference type="InterPro" id="IPR015947">
    <property type="entry name" value="PUA-like_sf"/>
</dbReference>
<protein>
    <submittedName>
        <fullName evidence="8">tRNA-ribosyltransferase</fullName>
    </submittedName>
</protein>
<dbReference type="InterPro" id="IPR053418">
    <property type="entry name" value="Archaeosine_synthase_1"/>
</dbReference>
<feature type="domain" description="PUA" evidence="4">
    <location>
        <begin position="520"/>
        <end position="587"/>
    </location>
</feature>
<dbReference type="SUPFAM" id="SSF88802">
    <property type="entry name" value="Pre-PUA domain"/>
    <property type="match status" value="1"/>
</dbReference>
<evidence type="ECO:0000259" key="7">
    <source>
        <dbReference type="Pfam" id="PF17884"/>
    </source>
</evidence>
<keyword evidence="3" id="KW-0819">tRNA processing</keyword>
<dbReference type="InterPro" id="IPR029402">
    <property type="entry name" value="TGT_C2"/>
</dbReference>
<evidence type="ECO:0000256" key="1">
    <source>
        <dbReference type="ARBA" id="ARBA00005030"/>
    </source>
</evidence>
<proteinExistence type="inferred from homology"/>
<dbReference type="InterPro" id="IPR036511">
    <property type="entry name" value="TGT-like_sf"/>
</dbReference>
<accession>A0A4D6KDW2</accession>
<dbReference type="SUPFAM" id="SSF88697">
    <property type="entry name" value="PUA domain-like"/>
    <property type="match status" value="1"/>
</dbReference>
<dbReference type="Gene3D" id="3.20.20.105">
    <property type="entry name" value="Queuine tRNA-ribosyltransferase-like"/>
    <property type="match status" value="1"/>
</dbReference>
<dbReference type="GO" id="GO:0016740">
    <property type="term" value="F:transferase activity"/>
    <property type="evidence" value="ECO:0007669"/>
    <property type="project" value="UniProtKB-KW"/>
</dbReference>
<dbReference type="AlphaFoldDB" id="A0A4D6KDW2"/>
<dbReference type="InterPro" id="IPR036974">
    <property type="entry name" value="PUA_sf"/>
</dbReference>
<dbReference type="GO" id="GO:0005737">
    <property type="term" value="C:cytoplasm"/>
    <property type="evidence" value="ECO:0007669"/>
    <property type="project" value="TreeGrafter"/>
</dbReference>
<dbReference type="CDD" id="cd21149">
    <property type="entry name" value="PUA_archaeosine_TGT"/>
    <property type="match status" value="1"/>
</dbReference>
<dbReference type="Proteomes" id="UP000297053">
    <property type="component" value="Chromosome"/>
</dbReference>
<dbReference type="SUPFAM" id="SSF51713">
    <property type="entry name" value="tRNA-guanine transglycosylase"/>
    <property type="match status" value="1"/>
</dbReference>
<dbReference type="InterPro" id="IPR040777">
    <property type="entry name" value="DUF5591"/>
</dbReference>
<dbReference type="Gene3D" id="3.10.450.90">
    <property type="entry name" value="ArcTGT, C2 domain"/>
    <property type="match status" value="1"/>
</dbReference>
<dbReference type="Pfam" id="PF14810">
    <property type="entry name" value="TGT_C2"/>
    <property type="match status" value="1"/>
</dbReference>
<reference evidence="8 9" key="2">
    <citation type="submission" date="2019-04" db="EMBL/GenBank/DDBJ databases">
        <authorList>
            <person name="Yang S."/>
            <person name="Wei W."/>
        </authorList>
    </citation>
    <scope>NUCLEOTIDE SEQUENCE [LARGE SCALE GENOMIC DNA]</scope>
    <source>
        <strain evidence="9">ZP60</strain>
    </source>
</reference>
<dbReference type="OMA" id="YPAAHYD"/>
<dbReference type="NCBIfam" id="TIGR00451">
    <property type="entry name" value="unchar_dom_2"/>
    <property type="match status" value="1"/>
</dbReference>
<dbReference type="InterPro" id="IPR036895">
    <property type="entry name" value="Uracil-DNA_glycosylase-like_sf"/>
</dbReference>
<evidence type="ECO:0000256" key="3">
    <source>
        <dbReference type="ARBA" id="ARBA00022694"/>
    </source>
</evidence>
<dbReference type="GeneID" id="42179334"/>
<dbReference type="KEGG" id="halz:E5139_10320"/>
<dbReference type="SUPFAM" id="SSF52141">
    <property type="entry name" value="Uracil-DNA glycosylase-like"/>
    <property type="match status" value="1"/>
</dbReference>
<dbReference type="Pfam" id="PF17884">
    <property type="entry name" value="DUF5591"/>
    <property type="match status" value="1"/>
</dbReference>
<feature type="domain" description="tRNA-guanine transglycosylase patch-forming" evidence="6">
    <location>
        <begin position="447"/>
        <end position="517"/>
    </location>
</feature>
<dbReference type="GO" id="GO:0002099">
    <property type="term" value="P:tRNA wobble guanine modification"/>
    <property type="evidence" value="ECO:0007669"/>
    <property type="project" value="TreeGrafter"/>
</dbReference>
<dbReference type="Gene3D" id="3.40.50.10630">
    <property type="entry name" value="Uracil-DNA glycosylase-like"/>
    <property type="match status" value="1"/>
</dbReference>
<dbReference type="Pfam" id="PF01472">
    <property type="entry name" value="PUA"/>
    <property type="match status" value="1"/>
</dbReference>
<dbReference type="NCBIfam" id="NF040592">
    <property type="entry name" value="tRNA_mod_ArcS"/>
    <property type="match status" value="1"/>
</dbReference>
<dbReference type="Gene3D" id="2.30.130.10">
    <property type="entry name" value="PUA domain"/>
    <property type="match status" value="1"/>
</dbReference>
<dbReference type="PROSITE" id="PS50890">
    <property type="entry name" value="PUA"/>
    <property type="match status" value="1"/>
</dbReference>
<evidence type="ECO:0000259" key="6">
    <source>
        <dbReference type="Pfam" id="PF14810"/>
    </source>
</evidence>
<dbReference type="InterPro" id="IPR002478">
    <property type="entry name" value="PUA"/>
</dbReference>
<dbReference type="InterPro" id="IPR038250">
    <property type="entry name" value="TGT_C2_sf"/>
</dbReference>
<evidence type="ECO:0000259" key="4">
    <source>
        <dbReference type="Pfam" id="PF01472"/>
    </source>
</evidence>
<dbReference type="InterPro" id="IPR004521">
    <property type="entry name" value="Uncharacterised_CHP00451"/>
</dbReference>
<dbReference type="GO" id="GO:0003723">
    <property type="term" value="F:RNA binding"/>
    <property type="evidence" value="ECO:0007669"/>
    <property type="project" value="InterPro"/>
</dbReference>
<keyword evidence="8" id="KW-0808">Transferase</keyword>
<evidence type="ECO:0000259" key="5">
    <source>
        <dbReference type="Pfam" id="PF01702"/>
    </source>
</evidence>
<dbReference type="Pfam" id="PF01702">
    <property type="entry name" value="TGT"/>
    <property type="match status" value="1"/>
</dbReference>
<dbReference type="PANTHER" id="PTHR46499">
    <property type="entry name" value="QUEUINE TRNA-RIBOSYLTRANSFERASE"/>
    <property type="match status" value="1"/>
</dbReference>
<evidence type="ECO:0000256" key="2">
    <source>
        <dbReference type="ARBA" id="ARBA00008906"/>
    </source>
</evidence>
<evidence type="ECO:0000313" key="8">
    <source>
        <dbReference type="EMBL" id="QCD66017.1"/>
    </source>
</evidence>
<sequence>MTDYFEVHERDGAARLAELRLADPVTTPAVVDDHLADAGSLWPTERDVPAGDESVLTVLPHRGLPGGTPEEVAEAFAVDYPDVDYPSAAVVSTATAEDHGADAYVLSEAAGLVGHAEAFVEAVIETREAMPDDTALMLSGVATPRNVATLVYAGVDLVDRDRAVVRGTQGRYLTTDDAYFLEDLDELPCSCPACRKPREEFDRQDCVDHNVNALEAELARVRRRIRDGRLRDYVEGQARQDQWLTATVRRLDQQYAYLERHTPIYRREEITAATEDTMRRVEIQRFAQRVTERYRPRFDEQPLVIVPCSARKPYSDSQSHEQYHRAIQFRGHMASMTSPIGVVPQELELTYPAQHYDSVVTGRWSANEIEFVADVLEGYLDGTDYPEVIVHVPGEGYREICERVEERLDQSFTYTVEDHPTTADSLANLAGALEGYPKYRKRERQHNTLRAVADYQFGAGAGDEIFGDTLTAEGTYPQLRAHGERTDGGQGEQLAALTQQYGVLGLTIAGARRWVDSDVSVKRVAIDDFVPHGSVLAPGVVDAADEIRVGDEVVIEGPSAFGVGRATMPGPAMDEATRGIACQVRHVEEQ</sequence>
<name>A0A4D6KDW2_9EURY</name>
<comment type="similarity">
    <text evidence="2">Belongs to the archaeosine synthase type 1 family.</text>
</comment>
<dbReference type="InterPro" id="IPR002616">
    <property type="entry name" value="tRNA_ribo_trans-like"/>
</dbReference>
<evidence type="ECO:0000313" key="9">
    <source>
        <dbReference type="Proteomes" id="UP000297053"/>
    </source>
</evidence>
<dbReference type="EMBL" id="CP039375">
    <property type="protein sequence ID" value="QCD66017.1"/>
    <property type="molecule type" value="Genomic_DNA"/>
</dbReference>
<dbReference type="InterPro" id="IPR050076">
    <property type="entry name" value="ArchSynthase1/Queuine_TRR"/>
</dbReference>
<organism evidence="8 9">
    <name type="scientific">Halomicrobium mukohataei</name>
    <dbReference type="NCBI Taxonomy" id="57705"/>
    <lineage>
        <taxon>Archaea</taxon>
        <taxon>Methanobacteriati</taxon>
        <taxon>Methanobacteriota</taxon>
        <taxon>Stenosarchaea group</taxon>
        <taxon>Halobacteria</taxon>
        <taxon>Halobacteriales</taxon>
        <taxon>Haloarculaceae</taxon>
        <taxon>Halomicrobium</taxon>
    </lineage>
</organism>